<feature type="binding site" evidence="7">
    <location>
        <begin position="39"/>
        <end position="40"/>
    </location>
    <ligand>
        <name>substrate</name>
    </ligand>
</feature>
<dbReference type="GO" id="GO:0008360">
    <property type="term" value="P:regulation of cell shape"/>
    <property type="evidence" value="ECO:0007669"/>
    <property type="project" value="UniProtKB-KW"/>
</dbReference>
<dbReference type="PROSITE" id="PS00924">
    <property type="entry name" value="ASP_GLU_RACEMASE_2"/>
    <property type="match status" value="1"/>
</dbReference>
<feature type="active site" description="Proton donor/acceptor" evidence="7">
    <location>
        <position position="182"/>
    </location>
</feature>
<dbReference type="GO" id="GO:0008881">
    <property type="term" value="F:glutamate racemase activity"/>
    <property type="evidence" value="ECO:0007669"/>
    <property type="project" value="UniProtKB-UniRule"/>
</dbReference>
<comment type="similarity">
    <text evidence="7">Belongs to the aspartate/glutamate racemases family.</text>
</comment>
<dbReference type="SUPFAM" id="SSF53681">
    <property type="entry name" value="Aspartate/glutamate racemase"/>
    <property type="match status" value="2"/>
</dbReference>
<dbReference type="Pfam" id="PF01177">
    <property type="entry name" value="Asp_Glu_race"/>
    <property type="match status" value="1"/>
</dbReference>
<dbReference type="PANTHER" id="PTHR21198:SF2">
    <property type="entry name" value="GLUTAMATE RACEMASE"/>
    <property type="match status" value="1"/>
</dbReference>
<dbReference type="HAMAP" id="MF_00258">
    <property type="entry name" value="Glu_racemase"/>
    <property type="match status" value="1"/>
</dbReference>
<feature type="binding site" evidence="7">
    <location>
        <begin position="7"/>
        <end position="8"/>
    </location>
    <ligand>
        <name>substrate</name>
    </ligand>
</feature>
<dbReference type="PANTHER" id="PTHR21198">
    <property type="entry name" value="GLUTAMATE RACEMASE"/>
    <property type="match status" value="1"/>
</dbReference>
<evidence type="ECO:0000256" key="7">
    <source>
        <dbReference type="HAMAP-Rule" id="MF_00258"/>
    </source>
</evidence>
<sequence>MTIGIFDSGVGGLTVFKSIAENFPEMDLFYLGDTARVPYGNKSPSTVKRYSEECASFLIANFNVDALVIACNTASSYAIDFLREKFGIPVVGVVAPGSYQAVKTSINKKIGIIGTNGTVKSRSYYNAIKRINGDIDVYQKACPLFVPLVEEGRIHHEITDMVIKEYVGILHSKGIDTLILGCTHYPLLKKRIKSLFPSLYIVDSAEAILKDIENLNIPFKENGKREIFVTDDACSFEKFAQQILGETKISEVNIEK</sequence>
<dbReference type="InterPro" id="IPR015942">
    <property type="entry name" value="Asp/Glu/hydantoin_racemase"/>
</dbReference>
<comment type="catalytic activity">
    <reaction evidence="1 7">
        <text>L-glutamate = D-glutamate</text>
        <dbReference type="Rhea" id="RHEA:12813"/>
        <dbReference type="ChEBI" id="CHEBI:29985"/>
        <dbReference type="ChEBI" id="CHEBI:29986"/>
        <dbReference type="EC" id="5.1.1.3"/>
    </reaction>
</comment>
<comment type="function">
    <text evidence="7">Provides the (R)-glutamate required for cell wall biosynthesis.</text>
</comment>
<comment type="pathway">
    <text evidence="7">Cell wall biogenesis; peptidoglycan biosynthesis.</text>
</comment>
<dbReference type="EC" id="5.1.1.3" evidence="2 7"/>
<evidence type="ECO:0000256" key="6">
    <source>
        <dbReference type="ARBA" id="ARBA00023316"/>
    </source>
</evidence>
<dbReference type="InterPro" id="IPR001920">
    <property type="entry name" value="Asp/Glu_race"/>
</dbReference>
<evidence type="ECO:0000313" key="9">
    <source>
        <dbReference type="Proteomes" id="UP000262325"/>
    </source>
</evidence>
<reference evidence="8 9" key="1">
    <citation type="journal article" date="2018" name="Nat. Biotechnol.">
        <title>A standardized bacterial taxonomy based on genome phylogeny substantially revises the tree of life.</title>
        <authorList>
            <person name="Parks D.H."/>
            <person name="Chuvochina M."/>
            <person name="Waite D.W."/>
            <person name="Rinke C."/>
            <person name="Skarshewski A."/>
            <person name="Chaumeil P.A."/>
            <person name="Hugenholtz P."/>
        </authorList>
    </citation>
    <scope>NUCLEOTIDE SEQUENCE [LARGE SCALE GENOMIC DNA]</scope>
    <source>
        <strain evidence="8">UBA8672</strain>
    </source>
</reference>
<keyword evidence="6 7" id="KW-0961">Cell wall biogenesis/degradation</keyword>
<protein>
    <recommendedName>
        <fullName evidence="2 7">Glutamate racemase</fullName>
        <ecNumber evidence="2 7">5.1.1.3</ecNumber>
    </recommendedName>
</protein>
<dbReference type="EMBL" id="DPPF01000231">
    <property type="protein sequence ID" value="HCW94173.1"/>
    <property type="molecule type" value="Genomic_DNA"/>
</dbReference>
<evidence type="ECO:0000313" key="8">
    <source>
        <dbReference type="EMBL" id="HCW94173.1"/>
    </source>
</evidence>
<dbReference type="AlphaFoldDB" id="A0A3D5QEM0"/>
<gene>
    <name evidence="7" type="primary">murI</name>
    <name evidence="8" type="ORF">DHM44_10895</name>
</gene>
<dbReference type="GO" id="GO:0071555">
    <property type="term" value="P:cell wall organization"/>
    <property type="evidence" value="ECO:0007669"/>
    <property type="project" value="UniProtKB-KW"/>
</dbReference>
<evidence type="ECO:0000256" key="2">
    <source>
        <dbReference type="ARBA" id="ARBA00013090"/>
    </source>
</evidence>
<name>A0A3D5QEM0_FLESI</name>
<dbReference type="Gene3D" id="3.40.50.1860">
    <property type="match status" value="2"/>
</dbReference>
<evidence type="ECO:0000256" key="3">
    <source>
        <dbReference type="ARBA" id="ARBA00022960"/>
    </source>
</evidence>
<keyword evidence="4 7" id="KW-0573">Peptidoglycan synthesis</keyword>
<dbReference type="FunFam" id="3.40.50.1860:FF:000001">
    <property type="entry name" value="Glutamate racemase"/>
    <property type="match status" value="1"/>
</dbReference>
<keyword evidence="5 7" id="KW-0413">Isomerase</keyword>
<dbReference type="UniPathway" id="UPA00219"/>
<dbReference type="Proteomes" id="UP000262325">
    <property type="component" value="Unassembled WGS sequence"/>
</dbReference>
<dbReference type="NCBIfam" id="TIGR00067">
    <property type="entry name" value="glut_race"/>
    <property type="match status" value="1"/>
</dbReference>
<keyword evidence="3 7" id="KW-0133">Cell shape</keyword>
<evidence type="ECO:0000256" key="4">
    <source>
        <dbReference type="ARBA" id="ARBA00022984"/>
    </source>
</evidence>
<feature type="active site" description="Proton donor/acceptor" evidence="7">
    <location>
        <position position="71"/>
    </location>
</feature>
<feature type="binding site" evidence="7">
    <location>
        <begin position="183"/>
        <end position="184"/>
    </location>
    <ligand>
        <name>substrate</name>
    </ligand>
</feature>
<dbReference type="InterPro" id="IPR004391">
    <property type="entry name" value="Glu_race"/>
</dbReference>
<dbReference type="InterPro" id="IPR033134">
    <property type="entry name" value="Asp/Glu_racemase_AS_2"/>
</dbReference>
<dbReference type="InterPro" id="IPR018187">
    <property type="entry name" value="Asp/Glu_racemase_AS_1"/>
</dbReference>
<accession>A0A3D5QEM0</accession>
<organism evidence="8 9">
    <name type="scientific">Flexistipes sinusarabici</name>
    <dbReference type="NCBI Taxonomy" id="2352"/>
    <lineage>
        <taxon>Bacteria</taxon>
        <taxon>Pseudomonadati</taxon>
        <taxon>Deferribacterota</taxon>
        <taxon>Deferribacteres</taxon>
        <taxon>Deferribacterales</taxon>
        <taxon>Flexistipitaceae</taxon>
        <taxon>Flexistipes</taxon>
    </lineage>
</organism>
<evidence type="ECO:0000256" key="5">
    <source>
        <dbReference type="ARBA" id="ARBA00023235"/>
    </source>
</evidence>
<feature type="binding site" evidence="7">
    <location>
        <begin position="72"/>
        <end position="73"/>
    </location>
    <ligand>
        <name>substrate</name>
    </ligand>
</feature>
<dbReference type="GO" id="GO:0009252">
    <property type="term" value="P:peptidoglycan biosynthetic process"/>
    <property type="evidence" value="ECO:0007669"/>
    <property type="project" value="UniProtKB-UniRule"/>
</dbReference>
<evidence type="ECO:0000256" key="1">
    <source>
        <dbReference type="ARBA" id="ARBA00001602"/>
    </source>
</evidence>
<dbReference type="PROSITE" id="PS00923">
    <property type="entry name" value="ASP_GLU_RACEMASE_1"/>
    <property type="match status" value="1"/>
</dbReference>
<proteinExistence type="inferred from homology"/>
<comment type="caution">
    <text evidence="8">The sequence shown here is derived from an EMBL/GenBank/DDBJ whole genome shotgun (WGS) entry which is preliminary data.</text>
</comment>